<comment type="function">
    <text evidence="7">Catalyzes the reversible conversion of aspartate and 2-oxoglutarate to glutamate and oxaloacetate. Can also transaminate prephenate in the presence of aspartate.</text>
</comment>
<name>D3PLR8_MEIRD</name>
<dbReference type="EMBL" id="CP005385">
    <property type="protein sequence ID" value="AGK05391.1"/>
    <property type="molecule type" value="Genomic_DNA"/>
</dbReference>
<dbReference type="Proteomes" id="UP000006655">
    <property type="component" value="Chromosome"/>
</dbReference>
<dbReference type="KEGG" id="mre:K649_10495"/>
<dbReference type="SUPFAM" id="SSF53383">
    <property type="entry name" value="PLP-dependent transferases"/>
    <property type="match status" value="1"/>
</dbReference>
<evidence type="ECO:0000256" key="6">
    <source>
        <dbReference type="ARBA" id="ARBA00052185"/>
    </source>
</evidence>
<accession>D3PLR8</accession>
<reference evidence="10 12" key="1">
    <citation type="journal article" date="2010" name="Stand. Genomic Sci.">
        <title>Complete genome sequence of Meiothermus ruber type strain (21).</title>
        <authorList>
            <person name="Tindall B.J."/>
            <person name="Sikorski J."/>
            <person name="Lucas S."/>
            <person name="Goltsman E."/>
            <person name="Copeland A."/>
            <person name="Glavina Del Rio T."/>
            <person name="Nolan M."/>
            <person name="Tice H."/>
            <person name="Cheng J.F."/>
            <person name="Han C."/>
            <person name="Pitluck S."/>
            <person name="Liolios K."/>
            <person name="Ivanova N."/>
            <person name="Mavromatis K."/>
            <person name="Ovchinnikova G."/>
            <person name="Pati A."/>
            <person name="Fahnrich R."/>
            <person name="Goodwin L."/>
            <person name="Chen A."/>
            <person name="Palaniappan K."/>
            <person name="Land M."/>
            <person name="Hauser L."/>
            <person name="Chang Y.J."/>
            <person name="Jeffries C.D."/>
            <person name="Rohde M."/>
            <person name="Goker M."/>
            <person name="Woyke T."/>
            <person name="Bristow J."/>
            <person name="Eisen J.A."/>
            <person name="Markowitz V."/>
            <person name="Hugenholtz P."/>
            <person name="Kyrpides N.C."/>
            <person name="Klenk H.P."/>
            <person name="Lapidus A."/>
        </authorList>
    </citation>
    <scope>NUCLEOTIDE SEQUENCE [LARGE SCALE GENOMIC DNA]</scope>
    <source>
        <strain evidence="12">ATCC 35948 / DSM 1279 / VKM B-1258 / 21</strain>
        <strain evidence="10">DSM 1279</strain>
    </source>
</reference>
<dbReference type="PANTHER" id="PTHR46383:SF1">
    <property type="entry name" value="ASPARTATE AMINOTRANSFERASE"/>
    <property type="match status" value="1"/>
</dbReference>
<dbReference type="KEGG" id="mrb:Mrub_2408"/>
<dbReference type="EMBL" id="CP001743">
    <property type="protein sequence ID" value="ADD29159.1"/>
    <property type="molecule type" value="Genomic_DNA"/>
</dbReference>
<evidence type="ECO:0000256" key="8">
    <source>
        <dbReference type="RuleBase" id="RU000481"/>
    </source>
</evidence>
<evidence type="ECO:0000313" key="11">
    <source>
        <dbReference type="EMBL" id="AGK05391.1"/>
    </source>
</evidence>
<dbReference type="EC" id="2.6.1.-" evidence="8"/>
<organism evidence="11 13">
    <name type="scientific">Meiothermus ruber (strain ATCC 35948 / DSM 1279 / VKM B-1258 / 21)</name>
    <name type="common">Thermus ruber</name>
    <dbReference type="NCBI Taxonomy" id="504728"/>
    <lineage>
        <taxon>Bacteria</taxon>
        <taxon>Thermotogati</taxon>
        <taxon>Deinococcota</taxon>
        <taxon>Deinococci</taxon>
        <taxon>Thermales</taxon>
        <taxon>Thermaceae</taxon>
        <taxon>Meiothermus</taxon>
    </lineage>
</organism>
<evidence type="ECO:0000259" key="9">
    <source>
        <dbReference type="Pfam" id="PF00155"/>
    </source>
</evidence>
<evidence type="ECO:0000256" key="4">
    <source>
        <dbReference type="ARBA" id="ARBA00022679"/>
    </source>
</evidence>
<evidence type="ECO:0000256" key="1">
    <source>
        <dbReference type="ARBA" id="ARBA00001933"/>
    </source>
</evidence>
<evidence type="ECO:0000313" key="13">
    <source>
        <dbReference type="Proteomes" id="UP000013026"/>
    </source>
</evidence>
<dbReference type="PANTHER" id="PTHR46383">
    <property type="entry name" value="ASPARTATE AMINOTRANSFERASE"/>
    <property type="match status" value="1"/>
</dbReference>
<dbReference type="PROSITE" id="PS00105">
    <property type="entry name" value="AA_TRANSFER_CLASS_1"/>
    <property type="match status" value="1"/>
</dbReference>
<keyword evidence="3 8" id="KW-0032">Aminotransferase</keyword>
<dbReference type="InterPro" id="IPR004838">
    <property type="entry name" value="NHTrfase_class1_PyrdxlP-BS"/>
</dbReference>
<reference evidence="11 13" key="3">
    <citation type="submission" date="2013-04" db="EMBL/GenBank/DDBJ databases">
        <authorList>
            <person name="Chin J."/>
            <person name="Alexander D.H."/>
            <person name="Marks P."/>
            <person name="Korlach J."/>
            <person name="Clum A."/>
            <person name="Copeland A."/>
        </authorList>
    </citation>
    <scope>NUCLEOTIDE SEQUENCE [LARGE SCALE GENOMIC DNA]</scope>
    <source>
        <strain evidence="13">ATCC 35948 / DSM 1279 / VKM B-1258 / 21</strain>
        <strain evidence="11">DSM 1279</strain>
    </source>
</reference>
<reference evidence="11" key="2">
    <citation type="submission" date="2013-04" db="EMBL/GenBank/DDBJ databases">
        <title>Non-Hybrid, Finished Microbial Genome Assemblies from Long-Read SMRT Sequencing Data.</title>
        <authorList>
            <person name="Klammer A."/>
            <person name="Drake J."/>
            <person name="Heiner C."/>
            <person name="Clum A."/>
            <person name="Copeland A."/>
            <person name="Huddleston J."/>
            <person name="Eichler E."/>
            <person name="Turner S.W."/>
        </authorList>
    </citation>
    <scope>NUCLEOTIDE SEQUENCE</scope>
    <source>
        <strain evidence="11">DSM 1279</strain>
    </source>
</reference>
<evidence type="ECO:0000256" key="3">
    <source>
        <dbReference type="ARBA" id="ARBA00022576"/>
    </source>
</evidence>
<dbReference type="RefSeq" id="WP_013014657.1">
    <property type="nucleotide sequence ID" value="NC_013946.1"/>
</dbReference>
<keyword evidence="4 8" id="KW-0808">Transferase</keyword>
<feature type="domain" description="Aminotransferase class I/classII large" evidence="9">
    <location>
        <begin position="32"/>
        <end position="379"/>
    </location>
</feature>
<dbReference type="GO" id="GO:0006520">
    <property type="term" value="P:amino acid metabolic process"/>
    <property type="evidence" value="ECO:0007669"/>
    <property type="project" value="InterPro"/>
</dbReference>
<dbReference type="Gene3D" id="3.90.1150.10">
    <property type="entry name" value="Aspartate Aminotransferase, domain 1"/>
    <property type="match status" value="1"/>
</dbReference>
<evidence type="ECO:0000256" key="2">
    <source>
        <dbReference type="ARBA" id="ARBA00007441"/>
    </source>
</evidence>
<comment type="catalytic activity">
    <reaction evidence="6">
        <text>L-arogenate + oxaloacetate = prephenate + L-aspartate</text>
        <dbReference type="Rhea" id="RHEA:20445"/>
        <dbReference type="ChEBI" id="CHEBI:16452"/>
        <dbReference type="ChEBI" id="CHEBI:29934"/>
        <dbReference type="ChEBI" id="CHEBI:29991"/>
        <dbReference type="ChEBI" id="CHEBI:58180"/>
        <dbReference type="EC" id="2.6.1.78"/>
    </reaction>
</comment>
<dbReference type="eggNOG" id="COG0436">
    <property type="taxonomic scope" value="Bacteria"/>
</dbReference>
<evidence type="ECO:0000256" key="5">
    <source>
        <dbReference type="ARBA" id="ARBA00022898"/>
    </source>
</evidence>
<dbReference type="GO" id="GO:0030170">
    <property type="term" value="F:pyridoxal phosphate binding"/>
    <property type="evidence" value="ECO:0007669"/>
    <property type="project" value="InterPro"/>
</dbReference>
<dbReference type="InterPro" id="IPR015424">
    <property type="entry name" value="PyrdxlP-dep_Trfase"/>
</dbReference>
<keyword evidence="5" id="KW-0663">Pyridoxal phosphate</keyword>
<dbReference type="Pfam" id="PF00155">
    <property type="entry name" value="Aminotran_1_2"/>
    <property type="match status" value="1"/>
</dbReference>
<dbReference type="InterPro" id="IPR004839">
    <property type="entry name" value="Aminotransferase_I/II_large"/>
</dbReference>
<dbReference type="GO" id="GO:0033853">
    <property type="term" value="F:aspartate-prephenate aminotransferase activity"/>
    <property type="evidence" value="ECO:0007669"/>
    <property type="project" value="UniProtKB-EC"/>
</dbReference>
<evidence type="ECO:0000256" key="7">
    <source>
        <dbReference type="ARBA" id="ARBA00057886"/>
    </source>
</evidence>
<dbReference type="InterPro" id="IPR015422">
    <property type="entry name" value="PyrdxlP-dep_Trfase_small"/>
</dbReference>
<dbReference type="PATRIC" id="fig|504728.9.peg.2162"/>
<comment type="cofactor">
    <cofactor evidence="1 8">
        <name>pyridoxal 5'-phosphate</name>
        <dbReference type="ChEBI" id="CHEBI:597326"/>
    </cofactor>
</comment>
<dbReference type="Proteomes" id="UP000013026">
    <property type="component" value="Chromosome"/>
</dbReference>
<proteinExistence type="inferred from homology"/>
<dbReference type="CDD" id="cd00609">
    <property type="entry name" value="AAT_like"/>
    <property type="match status" value="1"/>
</dbReference>
<keyword evidence="12" id="KW-1185">Reference proteome</keyword>
<sequence length="383" mass="41503">MRGLSKRVKTMKPSSTVAVNAKALELRRQGVDLIAMTAGEPDFDTPQFIKDAAARAMAAGKTKYAPPAGIPELREAISAKFKRENGLEIPPDQTVVTVGGKQALFNLFQAILDPGDEVIVIGPYWVSYPEMVRFAEGVPVEVNTGPESGFIPDPAEIERRITPRTKAIVVNSPGNPTGAVYPKEVLVAIAELANKYDCYIVSDEIYEHLIYEGEHFSPAHVAPDRTITVNGAAKAYAMTGWRIGYAGGPKDVIKGIIDVSSQSTTSPDTIAQWAMVEALNNVEEAQKFISMAREAYRARRGIIVDGLNALGLPTPKVSGAFYVLSDVSKIDPDENRAALKLLDEARVAVVPGTDFAAPHHVRFSYATSEENIRKALERIASIL</sequence>
<comment type="similarity">
    <text evidence="2 8">Belongs to the class-I pyridoxal-phosphate-dependent aminotransferase family.</text>
</comment>
<dbReference type="FunFam" id="3.40.640.10:FF:000033">
    <property type="entry name" value="Aspartate aminotransferase"/>
    <property type="match status" value="1"/>
</dbReference>
<dbReference type="OrthoDB" id="9802328at2"/>
<dbReference type="STRING" id="504728.K649_10495"/>
<evidence type="ECO:0000313" key="10">
    <source>
        <dbReference type="EMBL" id="ADD29159.1"/>
    </source>
</evidence>
<dbReference type="InterPro" id="IPR015421">
    <property type="entry name" value="PyrdxlP-dep_Trfase_major"/>
</dbReference>
<evidence type="ECO:0000313" key="12">
    <source>
        <dbReference type="Proteomes" id="UP000006655"/>
    </source>
</evidence>
<protein>
    <recommendedName>
        <fullName evidence="8">Aminotransferase</fullName>
        <ecNumber evidence="8">2.6.1.-</ecNumber>
    </recommendedName>
</protein>
<gene>
    <name evidence="10" type="ordered locus">Mrub_2408</name>
    <name evidence="11" type="ORF">K649_10495</name>
</gene>
<dbReference type="AlphaFoldDB" id="D3PLR8"/>
<dbReference type="InterPro" id="IPR050596">
    <property type="entry name" value="AspAT/PAT-like"/>
</dbReference>
<dbReference type="Gene3D" id="3.40.640.10">
    <property type="entry name" value="Type I PLP-dependent aspartate aminotransferase-like (Major domain)"/>
    <property type="match status" value="1"/>
</dbReference>